<proteinExistence type="predicted"/>
<organism evidence="2 3">
    <name type="scientific">Romanomermis culicivorax</name>
    <name type="common">Nematode worm</name>
    <dbReference type="NCBI Taxonomy" id="13658"/>
    <lineage>
        <taxon>Eukaryota</taxon>
        <taxon>Metazoa</taxon>
        <taxon>Ecdysozoa</taxon>
        <taxon>Nematoda</taxon>
        <taxon>Enoplea</taxon>
        <taxon>Dorylaimia</taxon>
        <taxon>Mermithida</taxon>
        <taxon>Mermithoidea</taxon>
        <taxon>Mermithidae</taxon>
        <taxon>Romanomermis</taxon>
    </lineage>
</organism>
<name>A0A915HK26_ROMCU</name>
<accession>A0A915HK26</accession>
<dbReference type="Proteomes" id="UP000887565">
    <property type="component" value="Unplaced"/>
</dbReference>
<evidence type="ECO:0000256" key="1">
    <source>
        <dbReference type="SAM" id="SignalP"/>
    </source>
</evidence>
<keyword evidence="2" id="KW-1185">Reference proteome</keyword>
<feature type="signal peptide" evidence="1">
    <location>
        <begin position="1"/>
        <end position="19"/>
    </location>
</feature>
<protein>
    <submittedName>
        <fullName evidence="3">Uncharacterized protein</fullName>
    </submittedName>
</protein>
<keyword evidence="1" id="KW-0732">Signal</keyword>
<sequence>MRSFIAVFILSCFIRSAEQSLAVKKYRPIYVSIIDSRLRGDLIIEVTSNLEKSPPTITQIRNASYVNPKDGMVKICIHPSESIRIQFTTATLSTRSGDWAPRTFLPLPDFDWQTTIDVGDFEESKAFGDKILLVLNCDEIVPNFCHMQITLTTFRRYDSEMRFLPDNWYSYPLEEVGAFLNAFYWKKHRRFPFVTCTE</sequence>
<evidence type="ECO:0000313" key="2">
    <source>
        <dbReference type="Proteomes" id="UP000887565"/>
    </source>
</evidence>
<dbReference type="WBParaSite" id="nRc.2.0.1.t01691-RA">
    <property type="protein sequence ID" value="nRc.2.0.1.t01691-RA"/>
    <property type="gene ID" value="nRc.2.0.1.g01691"/>
</dbReference>
<dbReference type="AlphaFoldDB" id="A0A915HK26"/>
<evidence type="ECO:0000313" key="3">
    <source>
        <dbReference type="WBParaSite" id="nRc.2.0.1.t01691-RA"/>
    </source>
</evidence>
<reference evidence="3" key="1">
    <citation type="submission" date="2022-11" db="UniProtKB">
        <authorList>
            <consortium name="WormBaseParasite"/>
        </authorList>
    </citation>
    <scope>IDENTIFICATION</scope>
</reference>
<feature type="chain" id="PRO_5037816549" evidence="1">
    <location>
        <begin position="20"/>
        <end position="198"/>
    </location>
</feature>